<evidence type="ECO:0000256" key="2">
    <source>
        <dbReference type="ARBA" id="ARBA00022737"/>
    </source>
</evidence>
<dbReference type="SUPFAM" id="SSF54695">
    <property type="entry name" value="POZ domain"/>
    <property type="match status" value="1"/>
</dbReference>
<feature type="domain" description="BTB" evidence="3">
    <location>
        <begin position="1"/>
        <end position="46"/>
    </location>
</feature>
<dbReference type="PhylomeDB" id="A7T752"/>
<evidence type="ECO:0000256" key="1">
    <source>
        <dbReference type="ARBA" id="ARBA00022441"/>
    </source>
</evidence>
<dbReference type="Gene3D" id="2.120.10.80">
    <property type="entry name" value="Kelch-type beta propeller"/>
    <property type="match status" value="1"/>
</dbReference>
<dbReference type="GO" id="GO:0043161">
    <property type="term" value="P:proteasome-mediated ubiquitin-dependent protein catabolic process"/>
    <property type="evidence" value="ECO:0000318"/>
    <property type="project" value="GO_Central"/>
</dbReference>
<evidence type="ECO:0000313" key="4">
    <source>
        <dbReference type="EMBL" id="EDO28200.1"/>
    </source>
</evidence>
<keyword evidence="1" id="KW-0880">Kelch repeat</keyword>
<organism evidence="4 5">
    <name type="scientific">Nematostella vectensis</name>
    <name type="common">Starlet sea anemone</name>
    <dbReference type="NCBI Taxonomy" id="45351"/>
    <lineage>
        <taxon>Eukaryota</taxon>
        <taxon>Metazoa</taxon>
        <taxon>Cnidaria</taxon>
        <taxon>Anthozoa</taxon>
        <taxon>Hexacorallia</taxon>
        <taxon>Actiniaria</taxon>
        <taxon>Edwardsiidae</taxon>
        <taxon>Nematostella</taxon>
    </lineage>
</organism>
<dbReference type="OMA" id="KAITWIS"/>
<dbReference type="PANTHER" id="PTHR24412:SF497">
    <property type="entry name" value="KELCH-LIKE PROTEIN 18"/>
    <property type="match status" value="1"/>
</dbReference>
<evidence type="ECO:0000313" key="5">
    <source>
        <dbReference type="Proteomes" id="UP000001593"/>
    </source>
</evidence>
<dbReference type="InterPro" id="IPR000210">
    <property type="entry name" value="BTB/POZ_dom"/>
</dbReference>
<proteinExistence type="predicted"/>
<dbReference type="PANTHER" id="PTHR24412">
    <property type="entry name" value="KELCH PROTEIN"/>
    <property type="match status" value="1"/>
</dbReference>
<sequence>YFRAMFGLREGFVESSKNDVVLHDLHPKGVNAVISYFYNSKIEINADNFEAVFAVANMWDVKFVLTACENYLRVHLSANNCLGFQILVHQSSAFSENFRTLLDDFVNKNFMLICQHEEMLIIPVEHLEKILKGDELCVKSEEIVCQAVLRWLRHDVTGRKQNAARLLLAVRLGLLSDSFITLVLFQNDVIQCSDECKNLLRQRVMRYSIATKEWQDLNVEMPLRNYIIHCGLVAHGETIYAIGGLCNAIKLSSDVTQQSLTWEGLPQTVVDHYRPGVCLLGDNVFIVGGCDRAHSDAHTVVEQLDISDPHAGWAGVASLTTPRWGLGAVVLNKKIFAVGGFDTDNRAPISTVEVYSPRNDTWTQIKPLNRARRRFGIAEVDGTIFVAGGFSEDSVEYYNPLSNQW</sequence>
<dbReference type="InterPro" id="IPR011705">
    <property type="entry name" value="BACK"/>
</dbReference>
<dbReference type="InterPro" id="IPR011333">
    <property type="entry name" value="SKP1/BTB/POZ_sf"/>
</dbReference>
<feature type="non-terminal residue" evidence="4">
    <location>
        <position position="1"/>
    </location>
</feature>
<evidence type="ECO:0000259" key="3">
    <source>
        <dbReference type="PROSITE" id="PS50097"/>
    </source>
</evidence>
<name>A7T752_NEMVE</name>
<feature type="non-terminal residue" evidence="4">
    <location>
        <position position="405"/>
    </location>
</feature>
<dbReference type="eggNOG" id="KOG4441">
    <property type="taxonomic scope" value="Eukaryota"/>
</dbReference>
<dbReference type="STRING" id="45351.A7T752"/>
<gene>
    <name evidence="4" type="ORF">NEMVEDRAFT_v1g816</name>
</gene>
<dbReference type="Gene3D" id="3.30.710.10">
    <property type="entry name" value="Potassium Channel Kv1.1, Chain A"/>
    <property type="match status" value="1"/>
</dbReference>
<reference evidence="4 5" key="1">
    <citation type="journal article" date="2007" name="Science">
        <title>Sea anemone genome reveals ancestral eumetazoan gene repertoire and genomic organization.</title>
        <authorList>
            <person name="Putnam N.H."/>
            <person name="Srivastava M."/>
            <person name="Hellsten U."/>
            <person name="Dirks B."/>
            <person name="Chapman J."/>
            <person name="Salamov A."/>
            <person name="Terry A."/>
            <person name="Shapiro H."/>
            <person name="Lindquist E."/>
            <person name="Kapitonov V.V."/>
            <person name="Jurka J."/>
            <person name="Genikhovich G."/>
            <person name="Grigoriev I.V."/>
            <person name="Lucas S.M."/>
            <person name="Steele R.E."/>
            <person name="Finnerty J.R."/>
            <person name="Technau U."/>
            <person name="Martindale M.Q."/>
            <person name="Rokhsar D.S."/>
        </authorList>
    </citation>
    <scope>NUCLEOTIDE SEQUENCE [LARGE SCALE GENOMIC DNA]</scope>
    <source>
        <strain evidence="5">CH2 X CH6</strain>
    </source>
</reference>
<dbReference type="SUPFAM" id="SSF117281">
    <property type="entry name" value="Kelch motif"/>
    <property type="match status" value="1"/>
</dbReference>
<dbReference type="InterPro" id="IPR015915">
    <property type="entry name" value="Kelch-typ_b-propeller"/>
</dbReference>
<protein>
    <recommendedName>
        <fullName evidence="3">BTB domain-containing protein</fullName>
    </recommendedName>
</protein>
<dbReference type="SMART" id="SM00875">
    <property type="entry name" value="BACK"/>
    <property type="match status" value="1"/>
</dbReference>
<dbReference type="InterPro" id="IPR006652">
    <property type="entry name" value="Kelch_1"/>
</dbReference>
<dbReference type="Pfam" id="PF00651">
    <property type="entry name" value="BTB"/>
    <property type="match status" value="1"/>
</dbReference>
<dbReference type="GO" id="GO:0005737">
    <property type="term" value="C:cytoplasm"/>
    <property type="evidence" value="ECO:0000318"/>
    <property type="project" value="GO_Central"/>
</dbReference>
<dbReference type="Gene3D" id="1.25.40.420">
    <property type="match status" value="1"/>
</dbReference>
<dbReference type="SMART" id="SM00612">
    <property type="entry name" value="Kelch"/>
    <property type="match status" value="2"/>
</dbReference>
<dbReference type="Pfam" id="PF07707">
    <property type="entry name" value="BACK"/>
    <property type="match status" value="1"/>
</dbReference>
<accession>A7T752</accession>
<dbReference type="PROSITE" id="PS50097">
    <property type="entry name" value="BTB"/>
    <property type="match status" value="1"/>
</dbReference>
<keyword evidence="5" id="KW-1185">Reference proteome</keyword>
<keyword evidence="2" id="KW-0677">Repeat</keyword>
<dbReference type="AlphaFoldDB" id="A7T752"/>
<dbReference type="Pfam" id="PF01344">
    <property type="entry name" value="Kelch_1"/>
    <property type="match status" value="2"/>
</dbReference>
<dbReference type="GO" id="GO:0031463">
    <property type="term" value="C:Cul3-RING ubiquitin ligase complex"/>
    <property type="evidence" value="ECO:0000318"/>
    <property type="project" value="GO_Central"/>
</dbReference>
<dbReference type="InParanoid" id="A7T752"/>
<dbReference type="HOGENOM" id="CLU_004253_14_1_1"/>
<dbReference type="GO" id="GO:1990756">
    <property type="term" value="F:ubiquitin-like ligase-substrate adaptor activity"/>
    <property type="evidence" value="ECO:0000318"/>
    <property type="project" value="GO_Central"/>
</dbReference>
<dbReference type="Proteomes" id="UP000001593">
    <property type="component" value="Unassembled WGS sequence"/>
</dbReference>
<dbReference type="EMBL" id="DS471886">
    <property type="protein sequence ID" value="EDO28200.1"/>
    <property type="molecule type" value="Genomic_DNA"/>
</dbReference>